<keyword evidence="1" id="KW-0812">Transmembrane</keyword>
<evidence type="ECO:0000313" key="4">
    <source>
        <dbReference type="EMBL" id="MBM0105854.1"/>
    </source>
</evidence>
<protein>
    <submittedName>
        <fullName evidence="4">FecR domain-containing protein</fullName>
    </submittedName>
</protein>
<keyword evidence="1" id="KW-0472">Membrane</keyword>
<feature type="domain" description="FecR protein" evidence="2">
    <location>
        <begin position="124"/>
        <end position="214"/>
    </location>
</feature>
<evidence type="ECO:0000259" key="2">
    <source>
        <dbReference type="Pfam" id="PF04773"/>
    </source>
</evidence>
<dbReference type="Pfam" id="PF16220">
    <property type="entry name" value="DUF4880"/>
    <property type="match status" value="1"/>
</dbReference>
<dbReference type="Gene3D" id="2.60.120.1440">
    <property type="match status" value="1"/>
</dbReference>
<reference evidence="4 5" key="1">
    <citation type="journal article" date="2021" name="Int. J. Syst. Evol. Microbiol.">
        <title>Steroidobacter gossypii sp. nov., isolated from soil of cotton cropping field.</title>
        <authorList>
            <person name="Huang R."/>
            <person name="Yang S."/>
            <person name="Zhen C."/>
            <person name="Liu W."/>
        </authorList>
    </citation>
    <scope>NUCLEOTIDE SEQUENCE [LARGE SCALE GENOMIC DNA]</scope>
    <source>
        <strain evidence="4 5">S1-65</strain>
    </source>
</reference>
<dbReference type="EMBL" id="JAEVLS010000003">
    <property type="protein sequence ID" value="MBM0105854.1"/>
    <property type="molecule type" value="Genomic_DNA"/>
</dbReference>
<dbReference type="Pfam" id="PF04773">
    <property type="entry name" value="FecR"/>
    <property type="match status" value="1"/>
</dbReference>
<dbReference type="InterPro" id="IPR032623">
    <property type="entry name" value="FecR_N"/>
</dbReference>
<evidence type="ECO:0000259" key="3">
    <source>
        <dbReference type="Pfam" id="PF16220"/>
    </source>
</evidence>
<keyword evidence="5" id="KW-1185">Reference proteome</keyword>
<dbReference type="PIRSF" id="PIRSF018266">
    <property type="entry name" value="FecR"/>
    <property type="match status" value="1"/>
</dbReference>
<dbReference type="InterPro" id="IPR012373">
    <property type="entry name" value="Ferrdict_sens_TM"/>
</dbReference>
<dbReference type="PANTHER" id="PTHR30273:SF2">
    <property type="entry name" value="PROTEIN FECR"/>
    <property type="match status" value="1"/>
</dbReference>
<dbReference type="Proteomes" id="UP000661077">
    <property type="component" value="Unassembled WGS sequence"/>
</dbReference>
<dbReference type="PANTHER" id="PTHR30273">
    <property type="entry name" value="PERIPLASMIC SIGNAL SENSOR AND SIGMA FACTOR ACTIVATOR FECR-RELATED"/>
    <property type="match status" value="1"/>
</dbReference>
<dbReference type="Gene3D" id="3.55.50.30">
    <property type="match status" value="1"/>
</dbReference>
<proteinExistence type="predicted"/>
<organism evidence="4 5">
    <name type="scientific">Steroidobacter gossypii</name>
    <dbReference type="NCBI Taxonomy" id="2805490"/>
    <lineage>
        <taxon>Bacteria</taxon>
        <taxon>Pseudomonadati</taxon>
        <taxon>Pseudomonadota</taxon>
        <taxon>Gammaproteobacteria</taxon>
        <taxon>Steroidobacterales</taxon>
        <taxon>Steroidobacteraceae</taxon>
        <taxon>Steroidobacter</taxon>
    </lineage>
</organism>
<keyword evidence="1" id="KW-1133">Transmembrane helix</keyword>
<name>A0ABS1WY06_9GAMM</name>
<feature type="transmembrane region" description="Helical" evidence="1">
    <location>
        <begin position="95"/>
        <end position="114"/>
    </location>
</feature>
<evidence type="ECO:0000313" key="5">
    <source>
        <dbReference type="Proteomes" id="UP000661077"/>
    </source>
</evidence>
<feature type="domain" description="FecR N-terminal" evidence="3">
    <location>
        <begin position="19"/>
        <end position="59"/>
    </location>
</feature>
<gene>
    <name evidence="4" type="ORF">JM946_14030</name>
</gene>
<dbReference type="InterPro" id="IPR006860">
    <property type="entry name" value="FecR"/>
</dbReference>
<dbReference type="RefSeq" id="WP_203167935.1">
    <property type="nucleotide sequence ID" value="NZ_JAEVLS010000003.1"/>
</dbReference>
<comment type="caution">
    <text evidence="4">The sequence shown here is derived from an EMBL/GenBank/DDBJ whole genome shotgun (WGS) entry which is preliminary data.</text>
</comment>
<sequence>MSGTYKHDTNGMPPELVTEAATWCARMNSDNVSAEEKLALEGWLADDPRRRAAFDAMSRMIMDPALVAALQESASNPTAETSVTRRLPSVVRLPGLAAAIGLLSLLVCLAWPWLNLALTPQTLVVTRSGETRTVVLADGSRLELSGGTSLLVRLGAARRAVRMQQGEVFFTVARDADRPFIVETEDGRVQVRGTAFDLSQTRDGLEIAVHHGRVAFGPNGWFASAIDLVAGEKADLNDSVLSPVKPFDVNGGDWRSGWLQTDGVTLGGLAERLGRRHNVTVSVEPALTNKRIAGRFRLNDPEALLRKLAIIHGFSVTRSEAGLHVSRHPAAT</sequence>
<evidence type="ECO:0000256" key="1">
    <source>
        <dbReference type="SAM" id="Phobius"/>
    </source>
</evidence>
<accession>A0ABS1WY06</accession>